<reference evidence="1 2" key="1">
    <citation type="journal article" date="2023" name="BMC Biol.">
        <title>The compact genome of the sponge Oopsacas minuta (Hexactinellida) is lacking key metazoan core genes.</title>
        <authorList>
            <person name="Santini S."/>
            <person name="Schenkelaars Q."/>
            <person name="Jourda C."/>
            <person name="Duchesne M."/>
            <person name="Belahbib H."/>
            <person name="Rocher C."/>
            <person name="Selva M."/>
            <person name="Riesgo A."/>
            <person name="Vervoort M."/>
            <person name="Leys S.P."/>
            <person name="Kodjabachian L."/>
            <person name="Le Bivic A."/>
            <person name="Borchiellini C."/>
            <person name="Claverie J.M."/>
            <person name="Renard E."/>
        </authorList>
    </citation>
    <scope>NUCLEOTIDE SEQUENCE [LARGE SCALE GENOMIC DNA]</scope>
    <source>
        <strain evidence="1">SPO-2</strain>
    </source>
</reference>
<accession>A0AAV7KCU3</accession>
<gene>
    <name evidence="1" type="ORF">LOD99_10983</name>
</gene>
<organism evidence="1 2">
    <name type="scientific">Oopsacas minuta</name>
    <dbReference type="NCBI Taxonomy" id="111878"/>
    <lineage>
        <taxon>Eukaryota</taxon>
        <taxon>Metazoa</taxon>
        <taxon>Porifera</taxon>
        <taxon>Hexactinellida</taxon>
        <taxon>Hexasterophora</taxon>
        <taxon>Lyssacinosida</taxon>
        <taxon>Leucopsacidae</taxon>
        <taxon>Oopsacas</taxon>
    </lineage>
</organism>
<dbReference type="EMBL" id="JAKMXF010000083">
    <property type="protein sequence ID" value="KAI6658688.1"/>
    <property type="molecule type" value="Genomic_DNA"/>
</dbReference>
<comment type="caution">
    <text evidence="1">The sequence shown here is derived from an EMBL/GenBank/DDBJ whole genome shotgun (WGS) entry which is preliminary data.</text>
</comment>
<sequence length="139" mass="16339">MIFSWIDCKEPAYTYEVYKKTVINELINLKDTVIDHIKNRTYLSELYKKLATTDGKSMMHTQSVLVFVLKDCSPSEIVRKYVFSILEVFINNALLVATRDSLYFNSMDRNRFLPYGVTTLIKSYRVCATCNLRYDYRIS</sequence>
<dbReference type="Proteomes" id="UP001165289">
    <property type="component" value="Unassembled WGS sequence"/>
</dbReference>
<proteinExistence type="predicted"/>
<evidence type="ECO:0000313" key="2">
    <source>
        <dbReference type="Proteomes" id="UP001165289"/>
    </source>
</evidence>
<keyword evidence="2" id="KW-1185">Reference proteome</keyword>
<dbReference type="AlphaFoldDB" id="A0AAV7KCU3"/>
<name>A0AAV7KCU3_9METZ</name>
<evidence type="ECO:0000313" key="1">
    <source>
        <dbReference type="EMBL" id="KAI6658688.1"/>
    </source>
</evidence>
<protein>
    <submittedName>
        <fullName evidence="1">Uncharacterized protein</fullName>
    </submittedName>
</protein>